<comment type="caution">
    <text evidence="2">The sequence shown here is derived from an EMBL/GenBank/DDBJ whole genome shotgun (WGS) entry which is preliminary data.</text>
</comment>
<gene>
    <name evidence="2" type="ORF">SAMN02745910_00065</name>
</gene>
<keyword evidence="3" id="KW-1185">Reference proteome</keyword>
<sequence length="132" mass="14279">MKTTLILFISLLLAGCSQSSIAHRSVETPALKVSLSSDTTNLTINSTASLTASVTYGAEKIDDAHVQFEIIENGTSLGMVSPKVLEEGKYVLDTKFLESGKKQVIVHVDYKEQHEMKGIFLSVTNGEEGETS</sequence>
<dbReference type="GeneID" id="93708844"/>
<evidence type="ECO:0000256" key="1">
    <source>
        <dbReference type="SAM" id="SignalP"/>
    </source>
</evidence>
<evidence type="ECO:0000313" key="3">
    <source>
        <dbReference type="Proteomes" id="UP000182762"/>
    </source>
</evidence>
<reference evidence="2 3" key="1">
    <citation type="submission" date="2016-10" db="EMBL/GenBank/DDBJ databases">
        <authorList>
            <person name="Varghese N."/>
            <person name="Submissions S."/>
        </authorList>
    </citation>
    <scope>NUCLEOTIDE SEQUENCE [LARGE SCALE GENOMIC DNA]</scope>
    <source>
        <strain evidence="2 3">DSM 13796</strain>
    </source>
</reference>
<accession>A0A1I5VDU5</accession>
<proteinExistence type="predicted"/>
<organism evidence="2 3">
    <name type="scientific">Priestia endophytica DSM 13796</name>
    <dbReference type="NCBI Taxonomy" id="1121089"/>
    <lineage>
        <taxon>Bacteria</taxon>
        <taxon>Bacillati</taxon>
        <taxon>Bacillota</taxon>
        <taxon>Bacilli</taxon>
        <taxon>Bacillales</taxon>
        <taxon>Bacillaceae</taxon>
        <taxon>Priestia</taxon>
    </lineage>
</organism>
<dbReference type="EMBL" id="FOXX01000001">
    <property type="protein sequence ID" value="SFQ05650.1"/>
    <property type="molecule type" value="Genomic_DNA"/>
</dbReference>
<evidence type="ECO:0000313" key="2">
    <source>
        <dbReference type="EMBL" id="SFQ05650.1"/>
    </source>
</evidence>
<dbReference type="PROSITE" id="PS51257">
    <property type="entry name" value="PROKAR_LIPOPROTEIN"/>
    <property type="match status" value="1"/>
</dbReference>
<protein>
    <submittedName>
        <fullName evidence="2">YtkA-like</fullName>
    </submittedName>
</protein>
<feature type="chain" id="PRO_5045821394" evidence="1">
    <location>
        <begin position="23"/>
        <end position="132"/>
    </location>
</feature>
<name>A0A1I5VDU5_9BACI</name>
<dbReference type="RefSeq" id="WP_061801639.1">
    <property type="nucleotide sequence ID" value="NZ_FOXX01000001.1"/>
</dbReference>
<feature type="signal peptide" evidence="1">
    <location>
        <begin position="1"/>
        <end position="22"/>
    </location>
</feature>
<keyword evidence="1" id="KW-0732">Signal</keyword>
<dbReference type="Proteomes" id="UP000182762">
    <property type="component" value="Unassembled WGS sequence"/>
</dbReference>